<dbReference type="InterPro" id="IPR034660">
    <property type="entry name" value="DinB/YfiT-like"/>
</dbReference>
<dbReference type="Pfam" id="PF12867">
    <property type="entry name" value="DinB_2"/>
    <property type="match status" value="1"/>
</dbReference>
<dbReference type="RefSeq" id="WP_131330948.1">
    <property type="nucleotide sequence ID" value="NZ_CP044016.1"/>
</dbReference>
<evidence type="ECO:0000259" key="1">
    <source>
        <dbReference type="Pfam" id="PF12867"/>
    </source>
</evidence>
<dbReference type="EMBL" id="CP044016">
    <property type="protein sequence ID" value="QES89992.1"/>
    <property type="molecule type" value="Genomic_DNA"/>
</dbReference>
<dbReference type="Proteomes" id="UP000292424">
    <property type="component" value="Chromosome"/>
</dbReference>
<evidence type="ECO:0000313" key="2">
    <source>
        <dbReference type="EMBL" id="QES89992.1"/>
    </source>
</evidence>
<evidence type="ECO:0000313" key="3">
    <source>
        <dbReference type="Proteomes" id="UP000292424"/>
    </source>
</evidence>
<organism evidence="2 3">
    <name type="scientific">Rhizosphaericola mali</name>
    <dbReference type="NCBI Taxonomy" id="2545455"/>
    <lineage>
        <taxon>Bacteria</taxon>
        <taxon>Pseudomonadati</taxon>
        <taxon>Bacteroidota</taxon>
        <taxon>Chitinophagia</taxon>
        <taxon>Chitinophagales</taxon>
        <taxon>Chitinophagaceae</taxon>
        <taxon>Rhizosphaericola</taxon>
    </lineage>
</organism>
<gene>
    <name evidence="2" type="ORF">E0W69_015435</name>
</gene>
<dbReference type="KEGG" id="arac:E0W69_015435"/>
<feature type="domain" description="DinB-like" evidence="1">
    <location>
        <begin position="36"/>
        <end position="161"/>
    </location>
</feature>
<proteinExistence type="predicted"/>
<accession>A0A5P2G7U3</accession>
<dbReference type="SUPFAM" id="SSF109854">
    <property type="entry name" value="DinB/YfiT-like putative metalloenzymes"/>
    <property type="match status" value="1"/>
</dbReference>
<dbReference type="Gene3D" id="1.20.120.450">
    <property type="entry name" value="dinb family like domain"/>
    <property type="match status" value="1"/>
</dbReference>
<dbReference type="InterPro" id="IPR024775">
    <property type="entry name" value="DinB-like"/>
</dbReference>
<dbReference type="AlphaFoldDB" id="A0A5P2G7U3"/>
<dbReference type="OrthoDB" id="9793216at2"/>
<name>A0A5P2G7U3_9BACT</name>
<protein>
    <submittedName>
        <fullName evidence="2">DinB family protein</fullName>
    </submittedName>
</protein>
<reference evidence="2 3" key="1">
    <citation type="submission" date="2019-09" db="EMBL/GenBank/DDBJ databases">
        <title>Complete genome sequence of Arachidicoccus sp. B3-10 isolated from apple orchard soil.</title>
        <authorList>
            <person name="Kim H.S."/>
            <person name="Han K.-I."/>
            <person name="Suh M.K."/>
            <person name="Lee K.C."/>
            <person name="Eom M.K."/>
            <person name="Kim J.-S."/>
            <person name="Kang S.W."/>
            <person name="Sin Y."/>
            <person name="Lee J.-S."/>
        </authorList>
    </citation>
    <scope>NUCLEOTIDE SEQUENCE [LARGE SCALE GENOMIC DNA]</scope>
    <source>
        <strain evidence="2 3">B3-10</strain>
    </source>
</reference>
<sequence>MGRPQPGTFIPFQSAYIDKTRGENIAELIQNHSDELIQFYISIPEEKADYAYAPDKWTVKEVLQHVIDNDRIFSYRMLAFSRGDQNVLPGYEQDDYIRNAQIENKSFLHLKEEFLFNRKSVELLIQSFSDEQLAIIGKIADYQITINTGCYILFGHALHHMVILKERYGV</sequence>
<keyword evidence="3" id="KW-1185">Reference proteome</keyword>